<evidence type="ECO:0000313" key="1">
    <source>
        <dbReference type="EMBL" id="NAS20862.1"/>
    </source>
</evidence>
<name>A0A7C9J0H6_9ACTN</name>
<organism evidence="1 2">
    <name type="scientific">Herbidospora solisilvae</name>
    <dbReference type="NCBI Taxonomy" id="2696284"/>
    <lineage>
        <taxon>Bacteria</taxon>
        <taxon>Bacillati</taxon>
        <taxon>Actinomycetota</taxon>
        <taxon>Actinomycetes</taxon>
        <taxon>Streptosporangiales</taxon>
        <taxon>Streptosporangiaceae</taxon>
        <taxon>Herbidospora</taxon>
    </lineage>
</organism>
<evidence type="ECO:0000313" key="2">
    <source>
        <dbReference type="Proteomes" id="UP000479526"/>
    </source>
</evidence>
<dbReference type="Proteomes" id="UP000479526">
    <property type="component" value="Unassembled WGS sequence"/>
</dbReference>
<dbReference type="EMBL" id="WXEW01000001">
    <property type="protein sequence ID" value="NAS20862.1"/>
    <property type="molecule type" value="Genomic_DNA"/>
</dbReference>
<proteinExistence type="predicted"/>
<dbReference type="RefSeq" id="WP_161478314.1">
    <property type="nucleotide sequence ID" value="NZ_WXEW01000001.1"/>
</dbReference>
<sequence>MQENQNGGIPNYGSLSLGDLMAMSVQRPALDWVLAEGEPVARFQSAY</sequence>
<reference evidence="1 2" key="1">
    <citation type="submission" date="2020-01" db="EMBL/GenBank/DDBJ databases">
        <title>Herbidospora sp. NEAU-GS84 nov., a novel actinomycete isolated from soil.</title>
        <authorList>
            <person name="Han L."/>
        </authorList>
    </citation>
    <scope>NUCLEOTIDE SEQUENCE [LARGE SCALE GENOMIC DNA]</scope>
    <source>
        <strain evidence="1 2">NEAU-GS84</strain>
    </source>
</reference>
<protein>
    <submittedName>
        <fullName evidence="1">Uncharacterized protein</fullName>
    </submittedName>
</protein>
<dbReference type="AlphaFoldDB" id="A0A7C9J0H6"/>
<accession>A0A7C9J0H6</accession>
<keyword evidence="2" id="KW-1185">Reference proteome</keyword>
<gene>
    <name evidence="1" type="ORF">GT755_04080</name>
</gene>
<comment type="caution">
    <text evidence="1">The sequence shown here is derived from an EMBL/GenBank/DDBJ whole genome shotgun (WGS) entry which is preliminary data.</text>
</comment>